<evidence type="ECO:0000256" key="6">
    <source>
        <dbReference type="ARBA" id="ARBA00022792"/>
    </source>
</evidence>
<dbReference type="PANTHER" id="PTHR45671:SF12">
    <property type="entry name" value="MITOCHONDRIAL PHOSPHATE CARRIER PROTEIN"/>
    <property type="match status" value="1"/>
</dbReference>
<dbReference type="Proteomes" id="UP000649617">
    <property type="component" value="Unassembled WGS sequence"/>
</dbReference>
<proteinExistence type="inferred from homology"/>
<keyword evidence="5" id="KW-0677">Repeat</keyword>
<evidence type="ECO:0000256" key="5">
    <source>
        <dbReference type="ARBA" id="ARBA00022737"/>
    </source>
</evidence>
<keyword evidence="3 11" id="KW-0813">Transport</keyword>
<dbReference type="AlphaFoldDB" id="A0A812IY95"/>
<dbReference type="PROSITE" id="PS50920">
    <property type="entry name" value="SOLCAR"/>
    <property type="match status" value="2"/>
</dbReference>
<feature type="transmembrane region" description="Helical" evidence="12">
    <location>
        <begin position="210"/>
        <end position="233"/>
    </location>
</feature>
<evidence type="ECO:0000256" key="9">
    <source>
        <dbReference type="ARBA" id="ARBA00023136"/>
    </source>
</evidence>
<dbReference type="EMBL" id="CAJNIZ010001056">
    <property type="protein sequence ID" value="CAE7181778.1"/>
    <property type="molecule type" value="Genomic_DNA"/>
</dbReference>
<evidence type="ECO:0000256" key="8">
    <source>
        <dbReference type="ARBA" id="ARBA00023128"/>
    </source>
</evidence>
<keyword evidence="7 12" id="KW-1133">Transmembrane helix</keyword>
<dbReference type="InterPro" id="IPR023395">
    <property type="entry name" value="MCP_dom_sf"/>
</dbReference>
<dbReference type="InterPro" id="IPR018108">
    <property type="entry name" value="MCP_transmembrane"/>
</dbReference>
<evidence type="ECO:0000256" key="4">
    <source>
        <dbReference type="ARBA" id="ARBA00022692"/>
    </source>
</evidence>
<keyword evidence="4 10" id="KW-0812">Transmembrane</keyword>
<keyword evidence="9 10" id="KW-0472">Membrane</keyword>
<comment type="caution">
    <text evidence="13">The sequence shown here is derived from an EMBL/GenBank/DDBJ whole genome shotgun (WGS) entry which is preliminary data.</text>
</comment>
<dbReference type="InterPro" id="IPR044677">
    <property type="entry name" value="SLC25A3/Pic2/Mir1-like"/>
</dbReference>
<evidence type="ECO:0000256" key="10">
    <source>
        <dbReference type="PROSITE-ProRule" id="PRU00282"/>
    </source>
</evidence>
<evidence type="ECO:0000313" key="13">
    <source>
        <dbReference type="EMBL" id="CAE7181778.1"/>
    </source>
</evidence>
<keyword evidence="14" id="KW-1185">Reference proteome</keyword>
<evidence type="ECO:0000256" key="3">
    <source>
        <dbReference type="ARBA" id="ARBA00022448"/>
    </source>
</evidence>
<organism evidence="13 14">
    <name type="scientific">Symbiodinium pilosum</name>
    <name type="common">Dinoflagellate</name>
    <dbReference type="NCBI Taxonomy" id="2952"/>
    <lineage>
        <taxon>Eukaryota</taxon>
        <taxon>Sar</taxon>
        <taxon>Alveolata</taxon>
        <taxon>Dinophyceae</taxon>
        <taxon>Suessiales</taxon>
        <taxon>Symbiodiniaceae</taxon>
        <taxon>Symbiodinium</taxon>
    </lineage>
</organism>
<dbReference type="OrthoDB" id="427452at2759"/>
<protein>
    <submittedName>
        <fullName evidence="13">MIR1 protein</fullName>
    </submittedName>
</protein>
<evidence type="ECO:0000256" key="2">
    <source>
        <dbReference type="ARBA" id="ARBA00006375"/>
    </source>
</evidence>
<gene>
    <name evidence="13" type="primary">MIR1</name>
    <name evidence="13" type="ORF">SPIL2461_LOCUS1105</name>
</gene>
<sequence length="433" mass="47676">MDATSRRKSGWRHATCCLHATCHAHDGLRGCSLPSRCRSRSLASTALLLVSSMQFLHEQHAFVSGLGPRHEVQQARPRRLQRPTDTSWPSHQPEIHVALAALPSISPSSMLATLGPLGFFVAGGLCSSFSHVIATPIDVIKTSQQATEEREGRCPGMLGMAMKLVKSHGPQKLLSGVGATFTGYFLHGAFKYGLFEMWKSIFRVNEIVSVASHVGLLCLCALLAEMLATVVLCPAETARIMLVADPSFMEPAKQAYERFRKRQKKGMHGIHQIVTMFGLNTWLALQQLRNDQGVWNGWYGALVPLLMKQCSYTVAKLVTYDVMCDFWAVFVNPLLARVLAAFGAATAATLASQPADTVFTCISVEGGSGECPIPMDSESFWDDKPPSVWSQMRDATKRLGFAGLFSGWQTRIFQMTLIVTVQLLLYDTIRPRL</sequence>
<feature type="transmembrane region" description="Helical" evidence="12">
    <location>
        <begin position="412"/>
        <end position="429"/>
    </location>
</feature>
<dbReference type="GO" id="GO:0005315">
    <property type="term" value="F:phosphate transmembrane transporter activity"/>
    <property type="evidence" value="ECO:0007669"/>
    <property type="project" value="InterPro"/>
</dbReference>
<dbReference type="Pfam" id="PF00153">
    <property type="entry name" value="Mito_carr"/>
    <property type="match status" value="3"/>
</dbReference>
<feature type="repeat" description="Solcar" evidence="10">
    <location>
        <begin position="114"/>
        <end position="201"/>
    </location>
</feature>
<keyword evidence="8" id="KW-0496">Mitochondrion</keyword>
<dbReference type="GO" id="GO:0005743">
    <property type="term" value="C:mitochondrial inner membrane"/>
    <property type="evidence" value="ECO:0007669"/>
    <property type="project" value="UniProtKB-SubCell"/>
</dbReference>
<accession>A0A812IY95</accession>
<dbReference type="SUPFAM" id="SSF103506">
    <property type="entry name" value="Mitochondrial carrier"/>
    <property type="match status" value="1"/>
</dbReference>
<name>A0A812IY95_SYMPI</name>
<evidence type="ECO:0000256" key="7">
    <source>
        <dbReference type="ARBA" id="ARBA00022989"/>
    </source>
</evidence>
<evidence type="ECO:0000313" key="14">
    <source>
        <dbReference type="Proteomes" id="UP000649617"/>
    </source>
</evidence>
<dbReference type="PANTHER" id="PTHR45671">
    <property type="entry name" value="SOLUTE CARRIER FAMILY 25 (MITOCHONDRIAL CARRIER PHOSPHATE CARRIER), MEMBER 3, LIKE-RELATED-RELATED"/>
    <property type="match status" value="1"/>
</dbReference>
<comment type="similarity">
    <text evidence="2 11">Belongs to the mitochondrial carrier (TC 2.A.29) family.</text>
</comment>
<dbReference type="GO" id="GO:1990547">
    <property type="term" value="P:mitochondrial phosphate ion transmembrane transport"/>
    <property type="evidence" value="ECO:0007669"/>
    <property type="project" value="InterPro"/>
</dbReference>
<feature type="transmembrane region" description="Helical" evidence="12">
    <location>
        <begin position="327"/>
        <end position="350"/>
    </location>
</feature>
<keyword evidence="6" id="KW-0999">Mitochondrion inner membrane</keyword>
<evidence type="ECO:0000256" key="12">
    <source>
        <dbReference type="SAM" id="Phobius"/>
    </source>
</evidence>
<evidence type="ECO:0000256" key="11">
    <source>
        <dbReference type="RuleBase" id="RU000488"/>
    </source>
</evidence>
<comment type="subcellular location">
    <subcellularLocation>
        <location evidence="1">Mitochondrion inner membrane</location>
        <topology evidence="1">Multi-pass membrane protein</topology>
    </subcellularLocation>
</comment>
<feature type="transmembrane region" description="Helical" evidence="12">
    <location>
        <begin position="173"/>
        <end position="190"/>
    </location>
</feature>
<dbReference type="Gene3D" id="1.50.40.10">
    <property type="entry name" value="Mitochondrial carrier domain"/>
    <property type="match status" value="1"/>
</dbReference>
<reference evidence="13" key="1">
    <citation type="submission" date="2021-02" db="EMBL/GenBank/DDBJ databases">
        <authorList>
            <person name="Dougan E. K."/>
            <person name="Rhodes N."/>
            <person name="Thang M."/>
            <person name="Chan C."/>
        </authorList>
    </citation>
    <scope>NUCLEOTIDE SEQUENCE</scope>
</reference>
<evidence type="ECO:0000256" key="1">
    <source>
        <dbReference type="ARBA" id="ARBA00004448"/>
    </source>
</evidence>
<feature type="repeat" description="Solcar" evidence="10">
    <location>
        <begin position="332"/>
        <end position="432"/>
    </location>
</feature>